<dbReference type="PANTHER" id="PTHR47797">
    <property type="entry name" value="DEHYDROGENASE, PUTATIVE (AFU_ORTHOLOGUE AFUA_8G05805)-RELATED"/>
    <property type="match status" value="1"/>
</dbReference>
<proteinExistence type="predicted"/>
<feature type="transmembrane region" description="Helical" evidence="7">
    <location>
        <begin position="116"/>
        <end position="137"/>
    </location>
</feature>
<feature type="transmembrane region" description="Helical" evidence="7">
    <location>
        <begin position="157"/>
        <end position="178"/>
    </location>
</feature>
<evidence type="ECO:0000313" key="10">
    <source>
        <dbReference type="Proteomes" id="UP000799770"/>
    </source>
</evidence>
<gene>
    <name evidence="9" type="ORF">BDV96DRAFT_595747</name>
</gene>
<evidence type="ECO:0000256" key="1">
    <source>
        <dbReference type="ARBA" id="ARBA00004370"/>
    </source>
</evidence>
<sequence>MMLTSKALLLALGGQYGPGSTDPTGGNSAGGQFGGFDLSAFLAPLEKKLIAHGVLASLAFVIFMPIGSIMIRLASFPGLWWVHGLFQLFAYALYICAFGIGIWFVNQIPTKLIDHYHPVIGILVFCLLFFQPILGAIHHFQFKKYNRRTFWSYAHLWLGRIVITLGMINGGLGMLLAHDTGFFVPSKGQMIAYGVIAGIMWLAWVAAAVVGERRRSRGRKSAETGPGYKEQYA</sequence>
<keyword evidence="6 7" id="KW-0472">Membrane</keyword>
<feature type="transmembrane region" description="Helical" evidence="7">
    <location>
        <begin position="190"/>
        <end position="210"/>
    </location>
</feature>
<dbReference type="PROSITE" id="PS50939">
    <property type="entry name" value="CYTOCHROME_B561"/>
    <property type="match status" value="1"/>
</dbReference>
<dbReference type="EMBL" id="ML977314">
    <property type="protein sequence ID" value="KAF2120175.1"/>
    <property type="molecule type" value="Genomic_DNA"/>
</dbReference>
<dbReference type="AlphaFoldDB" id="A0A6A5ZLM3"/>
<feature type="domain" description="Cytochrome b561" evidence="8">
    <location>
        <begin position="1"/>
        <end position="216"/>
    </location>
</feature>
<comment type="subcellular location">
    <subcellularLocation>
        <location evidence="1">Membrane</location>
    </subcellularLocation>
</comment>
<organism evidence="9 10">
    <name type="scientific">Lophiotrema nucula</name>
    <dbReference type="NCBI Taxonomy" id="690887"/>
    <lineage>
        <taxon>Eukaryota</taxon>
        <taxon>Fungi</taxon>
        <taxon>Dikarya</taxon>
        <taxon>Ascomycota</taxon>
        <taxon>Pezizomycotina</taxon>
        <taxon>Dothideomycetes</taxon>
        <taxon>Pleosporomycetidae</taxon>
        <taxon>Pleosporales</taxon>
        <taxon>Lophiotremataceae</taxon>
        <taxon>Lophiotrema</taxon>
    </lineage>
</organism>
<keyword evidence="10" id="KW-1185">Reference proteome</keyword>
<name>A0A6A5ZLM3_9PLEO</name>
<feature type="transmembrane region" description="Helical" evidence="7">
    <location>
        <begin position="49"/>
        <end position="71"/>
    </location>
</feature>
<evidence type="ECO:0000256" key="7">
    <source>
        <dbReference type="SAM" id="Phobius"/>
    </source>
</evidence>
<keyword evidence="3 7" id="KW-0812">Transmembrane</keyword>
<dbReference type="SMART" id="SM00665">
    <property type="entry name" value="B561"/>
    <property type="match status" value="1"/>
</dbReference>
<reference evidence="9" key="1">
    <citation type="journal article" date="2020" name="Stud. Mycol.">
        <title>101 Dothideomycetes genomes: a test case for predicting lifestyles and emergence of pathogens.</title>
        <authorList>
            <person name="Haridas S."/>
            <person name="Albert R."/>
            <person name="Binder M."/>
            <person name="Bloem J."/>
            <person name="Labutti K."/>
            <person name="Salamov A."/>
            <person name="Andreopoulos B."/>
            <person name="Baker S."/>
            <person name="Barry K."/>
            <person name="Bills G."/>
            <person name="Bluhm B."/>
            <person name="Cannon C."/>
            <person name="Castanera R."/>
            <person name="Culley D."/>
            <person name="Daum C."/>
            <person name="Ezra D."/>
            <person name="Gonzalez J."/>
            <person name="Henrissat B."/>
            <person name="Kuo A."/>
            <person name="Liang C."/>
            <person name="Lipzen A."/>
            <person name="Lutzoni F."/>
            <person name="Magnuson J."/>
            <person name="Mondo S."/>
            <person name="Nolan M."/>
            <person name="Ohm R."/>
            <person name="Pangilinan J."/>
            <person name="Park H.-J."/>
            <person name="Ramirez L."/>
            <person name="Alfaro M."/>
            <person name="Sun H."/>
            <person name="Tritt A."/>
            <person name="Yoshinaga Y."/>
            <person name="Zwiers L.-H."/>
            <person name="Turgeon B."/>
            <person name="Goodwin S."/>
            <person name="Spatafora J."/>
            <person name="Crous P."/>
            <person name="Grigoriev I."/>
        </authorList>
    </citation>
    <scope>NUCLEOTIDE SEQUENCE</scope>
    <source>
        <strain evidence="9">CBS 627.86</strain>
    </source>
</reference>
<dbReference type="Gene3D" id="1.20.120.1770">
    <property type="match status" value="1"/>
</dbReference>
<dbReference type="PANTHER" id="PTHR47797:SF1">
    <property type="entry name" value="CYTOCHROME B561 DOMAIN-CONTAINING PROTEIN-RELATED"/>
    <property type="match status" value="1"/>
</dbReference>
<dbReference type="GO" id="GO:0016020">
    <property type="term" value="C:membrane"/>
    <property type="evidence" value="ECO:0007669"/>
    <property type="project" value="UniProtKB-SubCell"/>
</dbReference>
<protein>
    <recommendedName>
        <fullName evidence="8">Cytochrome b561 domain-containing protein</fullName>
    </recommendedName>
</protein>
<evidence type="ECO:0000256" key="5">
    <source>
        <dbReference type="ARBA" id="ARBA00022989"/>
    </source>
</evidence>
<dbReference type="CDD" id="cd08760">
    <property type="entry name" value="Cyt_b561_FRRS1_like"/>
    <property type="match status" value="1"/>
</dbReference>
<evidence type="ECO:0000256" key="4">
    <source>
        <dbReference type="ARBA" id="ARBA00022982"/>
    </source>
</evidence>
<keyword evidence="5 7" id="KW-1133">Transmembrane helix</keyword>
<dbReference type="InterPro" id="IPR006593">
    <property type="entry name" value="Cyt_b561/ferric_Rdtase_TM"/>
</dbReference>
<accession>A0A6A5ZLM3</accession>
<feature type="transmembrane region" description="Helical" evidence="7">
    <location>
        <begin position="78"/>
        <end position="104"/>
    </location>
</feature>
<dbReference type="OrthoDB" id="19261at2759"/>
<evidence type="ECO:0000256" key="3">
    <source>
        <dbReference type="ARBA" id="ARBA00022692"/>
    </source>
</evidence>
<evidence type="ECO:0000256" key="6">
    <source>
        <dbReference type="ARBA" id="ARBA00023136"/>
    </source>
</evidence>
<dbReference type="Proteomes" id="UP000799770">
    <property type="component" value="Unassembled WGS sequence"/>
</dbReference>
<keyword evidence="4" id="KW-0249">Electron transport</keyword>
<evidence type="ECO:0000256" key="2">
    <source>
        <dbReference type="ARBA" id="ARBA00022448"/>
    </source>
</evidence>
<evidence type="ECO:0000313" key="9">
    <source>
        <dbReference type="EMBL" id="KAF2120175.1"/>
    </source>
</evidence>
<evidence type="ECO:0000259" key="8">
    <source>
        <dbReference type="PROSITE" id="PS50939"/>
    </source>
</evidence>
<keyword evidence="2" id="KW-0813">Transport</keyword>